<comment type="caution">
    <text evidence="2">The sequence shown here is derived from an EMBL/GenBank/DDBJ whole genome shotgun (WGS) entry which is preliminary data.</text>
</comment>
<organism evidence="2 3">
    <name type="scientific">Liparis tanakae</name>
    <name type="common">Tanaka's snailfish</name>
    <dbReference type="NCBI Taxonomy" id="230148"/>
    <lineage>
        <taxon>Eukaryota</taxon>
        <taxon>Metazoa</taxon>
        <taxon>Chordata</taxon>
        <taxon>Craniata</taxon>
        <taxon>Vertebrata</taxon>
        <taxon>Euteleostomi</taxon>
        <taxon>Actinopterygii</taxon>
        <taxon>Neopterygii</taxon>
        <taxon>Teleostei</taxon>
        <taxon>Neoteleostei</taxon>
        <taxon>Acanthomorphata</taxon>
        <taxon>Eupercaria</taxon>
        <taxon>Perciformes</taxon>
        <taxon>Cottioidei</taxon>
        <taxon>Cottales</taxon>
        <taxon>Liparidae</taxon>
        <taxon>Liparis</taxon>
    </lineage>
</organism>
<evidence type="ECO:0000313" key="2">
    <source>
        <dbReference type="EMBL" id="TNN79574.1"/>
    </source>
</evidence>
<dbReference type="EMBL" id="SRLO01000063">
    <property type="protein sequence ID" value="TNN79574.1"/>
    <property type="molecule type" value="Genomic_DNA"/>
</dbReference>
<keyword evidence="3" id="KW-1185">Reference proteome</keyword>
<proteinExistence type="predicted"/>
<feature type="region of interest" description="Disordered" evidence="1">
    <location>
        <begin position="20"/>
        <end position="46"/>
    </location>
</feature>
<gene>
    <name evidence="2" type="ORF">EYF80_010156</name>
</gene>
<name>A0A4Z2IQ00_9TELE</name>
<reference evidence="2 3" key="1">
    <citation type="submission" date="2019-03" db="EMBL/GenBank/DDBJ databases">
        <title>First draft genome of Liparis tanakae, snailfish: a comprehensive survey of snailfish specific genes.</title>
        <authorList>
            <person name="Kim W."/>
            <person name="Song I."/>
            <person name="Jeong J.-H."/>
            <person name="Kim D."/>
            <person name="Kim S."/>
            <person name="Ryu S."/>
            <person name="Song J.Y."/>
            <person name="Lee S.K."/>
        </authorList>
    </citation>
    <scope>NUCLEOTIDE SEQUENCE [LARGE SCALE GENOMIC DNA]</scope>
    <source>
        <tissue evidence="2">Muscle</tissue>
    </source>
</reference>
<dbReference type="AlphaFoldDB" id="A0A4Z2IQ00"/>
<accession>A0A4Z2IQ00</accession>
<sequence length="68" mass="8096">MRYRKSHIWLESQRFATPELSSRKKYNNNGQTERSGRPLEQTYDFTPTSRELVKMSRCHSRYSGPEGK</sequence>
<evidence type="ECO:0000313" key="3">
    <source>
        <dbReference type="Proteomes" id="UP000314294"/>
    </source>
</evidence>
<dbReference type="Proteomes" id="UP000314294">
    <property type="component" value="Unassembled WGS sequence"/>
</dbReference>
<evidence type="ECO:0000256" key="1">
    <source>
        <dbReference type="SAM" id="MobiDB-lite"/>
    </source>
</evidence>
<protein>
    <submittedName>
        <fullName evidence="2">Uncharacterized protein</fullName>
    </submittedName>
</protein>